<dbReference type="GO" id="GO:0046872">
    <property type="term" value="F:metal ion binding"/>
    <property type="evidence" value="ECO:0007669"/>
    <property type="project" value="UniProtKB-KW"/>
</dbReference>
<name>A0A3N0IUN5_9ACTN</name>
<dbReference type="Proteomes" id="UP000270112">
    <property type="component" value="Unassembled WGS sequence"/>
</dbReference>
<dbReference type="Pfam" id="PF04055">
    <property type="entry name" value="Radical_SAM"/>
    <property type="match status" value="1"/>
</dbReference>
<reference evidence="6 8" key="1">
    <citation type="journal article" date="2018" name="Elife">
        <title>Discovery and characterization of a prevalent human gut bacterial enzyme sufficient for the inactivation of a family of plant toxins.</title>
        <authorList>
            <person name="Koppel N."/>
            <person name="Bisanz J.E."/>
            <person name="Pandelia M.E."/>
            <person name="Turnbaugh P.J."/>
            <person name="Balskus E.P."/>
        </authorList>
    </citation>
    <scope>NUCLEOTIDE SEQUENCE [LARGE SCALE GENOMIC DNA]</scope>
    <source>
        <strain evidence="6 8">DSM 16107</strain>
    </source>
</reference>
<evidence type="ECO:0000313" key="6">
    <source>
        <dbReference type="EMBL" id="RDB62575.1"/>
    </source>
</evidence>
<protein>
    <submittedName>
        <fullName evidence="7">Radical SAM protein</fullName>
    </submittedName>
</protein>
<dbReference type="InterPro" id="IPR013785">
    <property type="entry name" value="Aldolase_TIM"/>
</dbReference>
<dbReference type="GO" id="GO:0051536">
    <property type="term" value="F:iron-sulfur cluster binding"/>
    <property type="evidence" value="ECO:0007669"/>
    <property type="project" value="UniProtKB-KW"/>
</dbReference>
<dbReference type="RefSeq" id="WP_114547935.1">
    <property type="nucleotide sequence ID" value="NZ_PPTT01000054.1"/>
</dbReference>
<evidence type="ECO:0000256" key="3">
    <source>
        <dbReference type="ARBA" id="ARBA00023004"/>
    </source>
</evidence>
<proteinExistence type="predicted"/>
<evidence type="ECO:0000256" key="4">
    <source>
        <dbReference type="ARBA" id="ARBA00023014"/>
    </source>
</evidence>
<dbReference type="SFLD" id="SFLDS00029">
    <property type="entry name" value="Radical_SAM"/>
    <property type="match status" value="1"/>
</dbReference>
<evidence type="ECO:0000259" key="5">
    <source>
        <dbReference type="PROSITE" id="PS51918"/>
    </source>
</evidence>
<dbReference type="AlphaFoldDB" id="A0A3N0IUN5"/>
<reference evidence="9" key="2">
    <citation type="submission" date="2018-05" db="EMBL/GenBank/DDBJ databases">
        <title>Genome Sequencing of selected type strains of the family Eggerthellaceae.</title>
        <authorList>
            <person name="Danylec N."/>
            <person name="Stoll D.A."/>
            <person name="Doetsch A."/>
            <person name="Huch M."/>
        </authorList>
    </citation>
    <scope>NUCLEOTIDE SEQUENCE [LARGE SCALE GENOMIC DNA]</scope>
    <source>
        <strain evidence="9">DSM 16107</strain>
    </source>
</reference>
<gene>
    <name evidence="6" type="ORF">C1876_17160</name>
    <name evidence="7" type="ORF">DMP09_16055</name>
</gene>
<evidence type="ECO:0000313" key="7">
    <source>
        <dbReference type="EMBL" id="RNM40052.1"/>
    </source>
</evidence>
<dbReference type="OrthoDB" id="6457556at2"/>
<dbReference type="EMBL" id="QICC01000111">
    <property type="protein sequence ID" value="RNM40052.1"/>
    <property type="molecule type" value="Genomic_DNA"/>
</dbReference>
<accession>A0A3N0IUN5</accession>
<keyword evidence="8" id="KW-1185">Reference proteome</keyword>
<dbReference type="InterPro" id="IPR058240">
    <property type="entry name" value="rSAM_sf"/>
</dbReference>
<dbReference type="PANTHER" id="PTHR43288:SF1">
    <property type="entry name" value="GLYCYL-RADICAL ENZYME ACTIVATING ENZYME MJ0021-RELATED"/>
    <property type="match status" value="1"/>
</dbReference>
<dbReference type="CDD" id="cd01335">
    <property type="entry name" value="Radical_SAM"/>
    <property type="match status" value="1"/>
</dbReference>
<dbReference type="EMBL" id="PPTT01000054">
    <property type="protein sequence ID" value="RDB62575.1"/>
    <property type="molecule type" value="Genomic_DNA"/>
</dbReference>
<keyword evidence="3" id="KW-0408">Iron</keyword>
<comment type="caution">
    <text evidence="7">The sequence shown here is derived from an EMBL/GenBank/DDBJ whole genome shotgun (WGS) entry which is preliminary data.</text>
</comment>
<dbReference type="Gene3D" id="3.20.20.70">
    <property type="entry name" value="Aldolase class I"/>
    <property type="match status" value="1"/>
</dbReference>
<reference evidence="7" key="3">
    <citation type="journal article" date="2019" name="Microbiol. Resour. Announc.">
        <title>Draft Genome Sequences of Type Strains of Gordonibacter faecihominis, Paraeggerthella hongkongensis, Parvibacter caecicola,Slackia equolifaciens, Slackia faecicanis, and Slackia isoflavoniconvertens.</title>
        <authorList>
            <person name="Danylec N."/>
            <person name="Stoll D.A."/>
            <person name="Dotsch A."/>
            <person name="Huch M."/>
        </authorList>
    </citation>
    <scope>NUCLEOTIDE SEQUENCE</scope>
    <source>
        <strain evidence="7">DSM 16107</strain>
    </source>
</reference>
<evidence type="ECO:0000313" key="8">
    <source>
        <dbReference type="Proteomes" id="UP000253817"/>
    </source>
</evidence>
<evidence type="ECO:0000256" key="2">
    <source>
        <dbReference type="ARBA" id="ARBA00022723"/>
    </source>
</evidence>
<dbReference type="Proteomes" id="UP000253817">
    <property type="component" value="Unassembled WGS sequence"/>
</dbReference>
<dbReference type="PROSITE" id="PS51918">
    <property type="entry name" value="RADICAL_SAM"/>
    <property type="match status" value="1"/>
</dbReference>
<dbReference type="PANTHER" id="PTHR43288">
    <property type="entry name" value="BIOTIN SYNTHASE-RELATED PROTEIN, RADICAL SAM SUPERFAMILY"/>
    <property type="match status" value="1"/>
</dbReference>
<evidence type="ECO:0000313" key="9">
    <source>
        <dbReference type="Proteomes" id="UP000270112"/>
    </source>
</evidence>
<feature type="domain" description="Radical SAM core" evidence="5">
    <location>
        <begin position="80"/>
        <end position="286"/>
    </location>
</feature>
<keyword evidence="2" id="KW-0479">Metal-binding</keyword>
<keyword evidence="4" id="KW-0411">Iron-sulfur</keyword>
<evidence type="ECO:0000256" key="1">
    <source>
        <dbReference type="ARBA" id="ARBA00022691"/>
    </source>
</evidence>
<sequence>MDHLLEARPTLRAWLDEYASIEADFLDQLAAWGIRVGARDAVSATERLAKERLRAKGARFRNGDASIVCGALSSACVACTGGRGSKTFFLSLACNRSCYFCFNANQADYEEHLRLNEAWRDDVDAFAATCGEVTHVGLTGGEPLLHADEAVAFCAYVHERHPDAHLRLYTAGDFLDEAVLASLRDAGLTELRMSIKLDDGEEDIDEALAHLALARRFVPDVMVEMPVVPGTGPQMRALLRELDRIGVFGINLLEFCFPMGSWDEFEKRGFAVKNPPFPVLYNYGYAGGLPIEGSELLCLELLEYALDEGLSLGVHYCSLENKHRDQVCQQNRACAVGGVYEQDPDDFLLKTAKVFDGDVPLVQRALEANGILDYELDAEDGSLAFRPSDVPVVAALPVAVCRSCNILEQGEEGLVIRELKLEVMNRK</sequence>
<organism evidence="7 9">
    <name type="scientific">Eggerthella sinensis</name>
    <dbReference type="NCBI Taxonomy" id="242230"/>
    <lineage>
        <taxon>Bacteria</taxon>
        <taxon>Bacillati</taxon>
        <taxon>Actinomycetota</taxon>
        <taxon>Coriobacteriia</taxon>
        <taxon>Eggerthellales</taxon>
        <taxon>Eggerthellaceae</taxon>
        <taxon>Eggerthella</taxon>
    </lineage>
</organism>
<keyword evidence="1" id="KW-0949">S-adenosyl-L-methionine</keyword>
<dbReference type="GO" id="GO:0003824">
    <property type="term" value="F:catalytic activity"/>
    <property type="evidence" value="ECO:0007669"/>
    <property type="project" value="InterPro"/>
</dbReference>
<dbReference type="SUPFAM" id="SSF102114">
    <property type="entry name" value="Radical SAM enzymes"/>
    <property type="match status" value="1"/>
</dbReference>
<dbReference type="InterPro" id="IPR007197">
    <property type="entry name" value="rSAM"/>
</dbReference>